<dbReference type="CDD" id="cd00683">
    <property type="entry name" value="Trans_IPPS_HH"/>
    <property type="match status" value="1"/>
</dbReference>
<dbReference type="InterPro" id="IPR008949">
    <property type="entry name" value="Isoprenoid_synthase_dom_sf"/>
</dbReference>
<dbReference type="PROSITE" id="PS01045">
    <property type="entry name" value="SQUALEN_PHYTOEN_SYN_2"/>
    <property type="match status" value="1"/>
</dbReference>
<dbReference type="EMBL" id="QURL01000005">
    <property type="protein sequence ID" value="RFC63188.1"/>
    <property type="molecule type" value="Genomic_DNA"/>
</dbReference>
<organism evidence="7 8">
    <name type="scientific">Fulvimarina endophytica</name>
    <dbReference type="NCBI Taxonomy" id="2293836"/>
    <lineage>
        <taxon>Bacteria</taxon>
        <taxon>Pseudomonadati</taxon>
        <taxon>Pseudomonadota</taxon>
        <taxon>Alphaproteobacteria</taxon>
        <taxon>Hyphomicrobiales</taxon>
        <taxon>Aurantimonadaceae</taxon>
        <taxon>Fulvimarina</taxon>
    </lineage>
</organism>
<evidence type="ECO:0000256" key="4">
    <source>
        <dbReference type="ARBA" id="ARBA00022746"/>
    </source>
</evidence>
<keyword evidence="3" id="KW-0808">Transferase</keyword>
<sequence>MEAPIAGSIVFGAHERAQLAAEAEATIAKGSKSFAAAARLFAPDLRASAMMLYAWCRHCDDVVDDQILGHRQGVRLSASSGQERLAELEARTLAAIDGVRTGEAPFDAIGDVVHRHALPTGLVLAHLEGFRMDVGGRDYETIDDTLDYCYAVAGVVGVMMARVMGVGTEGRRGADLTLTLDRACDLGLAFQLTNIARDLVDDSAAGRVYVPGEWLREEGLSGSEIHLPKKREAVARIGQRLVDLAEPYYASASQGLAALPPRAAWAVATAAGVYRDIGMVIRRRGAAAWDSRASTSGAAKILHAGRGAGNTAMSRLRRNPGDRPQGLWTRPRMAELGERVEAED</sequence>
<evidence type="ECO:0000256" key="3">
    <source>
        <dbReference type="ARBA" id="ARBA00022679"/>
    </source>
</evidence>
<gene>
    <name evidence="7" type="ORF">DYI37_14280</name>
</gene>
<accession>A0A371X1S1</accession>
<evidence type="ECO:0000256" key="1">
    <source>
        <dbReference type="ARBA" id="ARBA00004684"/>
    </source>
</evidence>
<dbReference type="PROSITE" id="PS01044">
    <property type="entry name" value="SQUALEN_PHYTOEN_SYN_1"/>
    <property type="match status" value="1"/>
</dbReference>
<protein>
    <submittedName>
        <fullName evidence="7">Phytoene/squalene synthase family protein</fullName>
    </submittedName>
</protein>
<comment type="pathway">
    <text evidence="1">Carotenoid biosynthesis; phytoene biosynthesis.</text>
</comment>
<comment type="caution">
    <text evidence="7">The sequence shown here is derived from an EMBL/GenBank/DDBJ whole genome shotgun (WGS) entry which is preliminary data.</text>
</comment>
<keyword evidence="8" id="KW-1185">Reference proteome</keyword>
<dbReference type="InterPro" id="IPR019845">
    <property type="entry name" value="Squalene/phytoene_synthase_CS"/>
</dbReference>
<dbReference type="Pfam" id="PF00494">
    <property type="entry name" value="SQS_PSY"/>
    <property type="match status" value="1"/>
</dbReference>
<dbReference type="SFLD" id="SFLDS00005">
    <property type="entry name" value="Isoprenoid_Synthase_Type_I"/>
    <property type="match status" value="1"/>
</dbReference>
<dbReference type="Proteomes" id="UP000264310">
    <property type="component" value="Unassembled WGS sequence"/>
</dbReference>
<comment type="cofactor">
    <cofactor evidence="5">
        <name>ATP</name>
        <dbReference type="ChEBI" id="CHEBI:30616"/>
    </cofactor>
</comment>
<dbReference type="SUPFAM" id="SSF48576">
    <property type="entry name" value="Terpenoid synthases"/>
    <property type="match status" value="1"/>
</dbReference>
<reference evidence="7 8" key="1">
    <citation type="submission" date="2018-08" db="EMBL/GenBank/DDBJ databases">
        <title>Fulvimarina sp. 85, whole genome shotgun sequence.</title>
        <authorList>
            <person name="Tuo L."/>
        </authorList>
    </citation>
    <scope>NUCLEOTIDE SEQUENCE [LARGE SCALE GENOMIC DNA]</scope>
    <source>
        <strain evidence="7 8">85</strain>
    </source>
</reference>
<dbReference type="InterPro" id="IPR033904">
    <property type="entry name" value="Trans_IPPS_HH"/>
</dbReference>
<comment type="similarity">
    <text evidence="2">Belongs to the phytoene/squalene synthase family.</text>
</comment>
<dbReference type="GO" id="GO:0004311">
    <property type="term" value="F:geranylgeranyl diphosphate synthase activity"/>
    <property type="evidence" value="ECO:0007669"/>
    <property type="project" value="InterPro"/>
</dbReference>
<dbReference type="GO" id="GO:0016117">
    <property type="term" value="P:carotenoid biosynthetic process"/>
    <property type="evidence" value="ECO:0007669"/>
    <property type="project" value="UniProtKB-KW"/>
</dbReference>
<dbReference type="SFLD" id="SFLDG01212">
    <property type="entry name" value="Phytoene_synthase_like"/>
    <property type="match status" value="1"/>
</dbReference>
<dbReference type="SFLD" id="SFLDG01018">
    <property type="entry name" value="Squalene/Phytoene_Synthase_Lik"/>
    <property type="match status" value="1"/>
</dbReference>
<feature type="compositionally biased region" description="Basic and acidic residues" evidence="6">
    <location>
        <begin position="332"/>
        <end position="344"/>
    </location>
</feature>
<evidence type="ECO:0000256" key="2">
    <source>
        <dbReference type="ARBA" id="ARBA00006251"/>
    </source>
</evidence>
<dbReference type="PANTHER" id="PTHR31480">
    <property type="entry name" value="BIFUNCTIONAL LYCOPENE CYCLASE/PHYTOENE SYNTHASE"/>
    <property type="match status" value="1"/>
</dbReference>
<dbReference type="OrthoDB" id="9807580at2"/>
<dbReference type="Gene3D" id="1.10.600.10">
    <property type="entry name" value="Farnesyl Diphosphate Synthase"/>
    <property type="match status" value="1"/>
</dbReference>
<dbReference type="InterPro" id="IPR044843">
    <property type="entry name" value="Trans_IPPS_bact-type"/>
</dbReference>
<proteinExistence type="inferred from homology"/>
<keyword evidence="4" id="KW-0125">Carotenoid biosynthesis</keyword>
<evidence type="ECO:0000313" key="7">
    <source>
        <dbReference type="EMBL" id="RFC63188.1"/>
    </source>
</evidence>
<dbReference type="InterPro" id="IPR002060">
    <property type="entry name" value="Squ/phyt_synthse"/>
</dbReference>
<dbReference type="GO" id="GO:0051996">
    <property type="term" value="F:squalene synthase [NAD(P)H] activity"/>
    <property type="evidence" value="ECO:0007669"/>
    <property type="project" value="InterPro"/>
</dbReference>
<evidence type="ECO:0000256" key="5">
    <source>
        <dbReference type="ARBA" id="ARBA00053028"/>
    </source>
</evidence>
<dbReference type="FunFam" id="1.10.600.10:FF:000020">
    <property type="entry name" value="Phytoene synthase"/>
    <property type="match status" value="1"/>
</dbReference>
<name>A0A371X1S1_9HYPH</name>
<dbReference type="AlphaFoldDB" id="A0A371X1S1"/>
<evidence type="ECO:0000313" key="8">
    <source>
        <dbReference type="Proteomes" id="UP000264310"/>
    </source>
</evidence>
<evidence type="ECO:0000256" key="6">
    <source>
        <dbReference type="SAM" id="MobiDB-lite"/>
    </source>
</evidence>
<feature type="region of interest" description="Disordered" evidence="6">
    <location>
        <begin position="309"/>
        <end position="344"/>
    </location>
</feature>